<accession>A0AAF3J597</accession>
<organism evidence="5 6">
    <name type="scientific">Mesorhabditis belari</name>
    <dbReference type="NCBI Taxonomy" id="2138241"/>
    <lineage>
        <taxon>Eukaryota</taxon>
        <taxon>Metazoa</taxon>
        <taxon>Ecdysozoa</taxon>
        <taxon>Nematoda</taxon>
        <taxon>Chromadorea</taxon>
        <taxon>Rhabditida</taxon>
        <taxon>Rhabditina</taxon>
        <taxon>Rhabditomorpha</taxon>
        <taxon>Rhabditoidea</taxon>
        <taxon>Rhabditidae</taxon>
        <taxon>Mesorhabditinae</taxon>
        <taxon>Mesorhabditis</taxon>
    </lineage>
</organism>
<dbReference type="InterPro" id="IPR015943">
    <property type="entry name" value="WD40/YVTN_repeat-like_dom_sf"/>
</dbReference>
<comment type="subcellular location">
    <subcellularLocation>
        <location evidence="1">Nucleus</location>
    </subcellularLocation>
</comment>
<name>A0AAF3J597_9BILA</name>
<dbReference type="GO" id="GO:0017056">
    <property type="term" value="F:structural constituent of nuclear pore"/>
    <property type="evidence" value="ECO:0007669"/>
    <property type="project" value="InterPro"/>
</dbReference>
<dbReference type="Gene3D" id="2.130.10.10">
    <property type="entry name" value="YVTN repeat-like/Quinoprotein amine dehydrogenase"/>
    <property type="match status" value="1"/>
</dbReference>
<protein>
    <submittedName>
        <fullName evidence="6">Nucleoporin Nup133/Nup155-like N-terminal domain-containing protein</fullName>
    </submittedName>
</protein>
<keyword evidence="3" id="KW-0813">Transport</keyword>
<evidence type="ECO:0000313" key="6">
    <source>
        <dbReference type="WBParaSite" id="MBELARI_LOCUS17055"/>
    </source>
</evidence>
<sequence length="890" mass="101442">MPVELEASLDEQSIEYPALFVEYLLSNDNESSQIASLNANGWCWLVAENRLYLWNHKKNDATYTLNLIPNARPYNAQDIVVYERAKQLLPGVMAVTTSHLSGTVRHWPSIKSTYTDTQLNLNHETLLSLSLLQQEKTFSPTVLLTTTVGSVYELTEDEVKLGKVNSRLLASYTHSNGLGSRLSTMIFGNYDIKSKRALRSLSFPARNQEAGRDIIVLGPAHITIFEEKSTQPAFSISADNLLETLYIDYFKKRTQIPVNSGNYFLLDMVAFRGGLMLLTCATFDHNNYPIFALGYFPTIDSLQMRPCWFSILPIANPTIFQSNEESSFISQLSLLIPGEVNALETTFWDGIIVLHSTFAQAIHPPASLNFYEIPVNKSLFFGKDDQLIGHATNGQFAYAFFSNLGLCTIRLLPKGFPTLFPKNDKIFGDVTGLIKRLLHGNKKFKYHNAELTLFLESFVDFSSKKIKNAERSLSLLTNSQLNDSIHRFLEEILDDERGLITGSFSRTDHQLRFKKLLASQLMFFVKSLDLTETLKRTHSSTMIGSMFSKMQSGYSIICEATERTVGAVAIWEWAQANEDHLELISYTAEHYAQLQRLKQKTPFDVFFRKLTSIQQLPLALVEFVEEKAQEGSFVQNSKEYFTVLLMRICDCLSTLCNAIDNERRTQSPTNESKDIERWTGDRLAPILQKISLIVLKAIDSPIDITSLERKSAIGKVRCLLVFAFSESSKPLEGNEAILILYNIGQFTLARDLAERFKDFKLLIKIAHVCEKEEEKKGLLEEWKQKFKKENFDAYLYKYYRSHGMDEELLKEDGKVADNFIETCEDLRWRRHILNDEFEEAAKNLLVLGERATVYTTKENAYIFAKLSALCADDGKDLVAKADQQLRKFQH</sequence>
<dbReference type="AlphaFoldDB" id="A0AAF3J597"/>
<evidence type="ECO:0000256" key="2">
    <source>
        <dbReference type="ARBA" id="ARBA00005569"/>
    </source>
</evidence>
<dbReference type="GO" id="GO:0006606">
    <property type="term" value="P:protein import into nucleus"/>
    <property type="evidence" value="ECO:0007669"/>
    <property type="project" value="TreeGrafter"/>
</dbReference>
<proteinExistence type="inferred from homology"/>
<evidence type="ECO:0000256" key="4">
    <source>
        <dbReference type="ARBA" id="ARBA00023242"/>
    </source>
</evidence>
<dbReference type="PANTHER" id="PTHR13405:SF11">
    <property type="entry name" value="NUCLEAR PORE COMPLEX PROTEIN NUP133"/>
    <property type="match status" value="1"/>
</dbReference>
<keyword evidence="5" id="KW-1185">Reference proteome</keyword>
<dbReference type="GO" id="GO:0000972">
    <property type="term" value="P:transcription-dependent tethering of RNA polymerase II gene DNA at nuclear periphery"/>
    <property type="evidence" value="ECO:0007669"/>
    <property type="project" value="TreeGrafter"/>
</dbReference>
<dbReference type="PANTHER" id="PTHR13405">
    <property type="entry name" value="NUCLEAR PORE COMPLEX PROTEIN NUP133"/>
    <property type="match status" value="1"/>
</dbReference>
<comment type="similarity">
    <text evidence="2">Belongs to the nucleoporin Nup133 family.</text>
</comment>
<keyword evidence="4" id="KW-0539">Nucleus</keyword>
<evidence type="ECO:0000256" key="3">
    <source>
        <dbReference type="ARBA" id="ARBA00022448"/>
    </source>
</evidence>
<dbReference type="GO" id="GO:0031080">
    <property type="term" value="C:nuclear pore outer ring"/>
    <property type="evidence" value="ECO:0007669"/>
    <property type="project" value="TreeGrafter"/>
</dbReference>
<dbReference type="SUPFAM" id="SSF117289">
    <property type="entry name" value="Nucleoporin domain"/>
    <property type="match status" value="1"/>
</dbReference>
<dbReference type="Proteomes" id="UP000887575">
    <property type="component" value="Unassembled WGS sequence"/>
</dbReference>
<dbReference type="InterPro" id="IPR037624">
    <property type="entry name" value="Nup133-like"/>
</dbReference>
<reference evidence="6" key="1">
    <citation type="submission" date="2024-02" db="UniProtKB">
        <authorList>
            <consortium name="WormBaseParasite"/>
        </authorList>
    </citation>
    <scope>IDENTIFICATION</scope>
</reference>
<dbReference type="WBParaSite" id="MBELARI_LOCUS17055">
    <property type="protein sequence ID" value="MBELARI_LOCUS17055"/>
    <property type="gene ID" value="MBELARI_LOCUS17055"/>
</dbReference>
<evidence type="ECO:0000256" key="1">
    <source>
        <dbReference type="ARBA" id="ARBA00004123"/>
    </source>
</evidence>
<evidence type="ECO:0000313" key="5">
    <source>
        <dbReference type="Proteomes" id="UP000887575"/>
    </source>
</evidence>
<dbReference type="GO" id="GO:0016973">
    <property type="term" value="P:poly(A)+ mRNA export from nucleus"/>
    <property type="evidence" value="ECO:0007669"/>
    <property type="project" value="TreeGrafter"/>
</dbReference>